<dbReference type="PROSITE" id="PS50988">
    <property type="entry name" value="TROVE"/>
    <property type="match status" value="1"/>
</dbReference>
<dbReference type="EMBL" id="CAJJDM010000156">
    <property type="protein sequence ID" value="CAD8112302.1"/>
    <property type="molecule type" value="Genomic_DNA"/>
</dbReference>
<keyword evidence="3" id="KW-1185">Reference proteome</keyword>
<dbReference type="GO" id="GO:0003720">
    <property type="term" value="F:telomerase activity"/>
    <property type="evidence" value="ECO:0007669"/>
    <property type="project" value="TreeGrafter"/>
</dbReference>
<dbReference type="Pfam" id="PF05731">
    <property type="entry name" value="TROVE"/>
    <property type="match status" value="1"/>
</dbReference>
<feature type="domain" description="TROVE" evidence="1">
    <location>
        <begin position="8"/>
        <end position="455"/>
    </location>
</feature>
<name>A0A8S1Q9K1_PARPR</name>
<dbReference type="OMA" id="IATMNTI"/>
<gene>
    <name evidence="2" type="ORF">PPRIM_AZ9-3.1.T1510007</name>
</gene>
<comment type="caution">
    <text evidence="2">The sequence shown here is derived from an EMBL/GenBank/DDBJ whole genome shotgun (WGS) entry which is preliminary data.</text>
</comment>
<dbReference type="GO" id="GO:0005697">
    <property type="term" value="C:telomerase holoenzyme complex"/>
    <property type="evidence" value="ECO:0007669"/>
    <property type="project" value="TreeGrafter"/>
</dbReference>
<evidence type="ECO:0000313" key="2">
    <source>
        <dbReference type="EMBL" id="CAD8112302.1"/>
    </source>
</evidence>
<dbReference type="GO" id="GO:0000722">
    <property type="term" value="P:telomere maintenance via recombination"/>
    <property type="evidence" value="ECO:0007669"/>
    <property type="project" value="TreeGrafter"/>
</dbReference>
<dbReference type="InterPro" id="IPR008858">
    <property type="entry name" value="TROVE_dom"/>
</dbReference>
<reference evidence="2" key="1">
    <citation type="submission" date="2021-01" db="EMBL/GenBank/DDBJ databases">
        <authorList>
            <consortium name="Genoscope - CEA"/>
            <person name="William W."/>
        </authorList>
    </citation>
    <scope>NUCLEOTIDE SEQUENCE</scope>
</reference>
<accession>A0A8S1Q9K1</accession>
<dbReference type="AlphaFoldDB" id="A0A8S1Q9K1"/>
<organism evidence="2 3">
    <name type="scientific">Paramecium primaurelia</name>
    <dbReference type="NCBI Taxonomy" id="5886"/>
    <lineage>
        <taxon>Eukaryota</taxon>
        <taxon>Sar</taxon>
        <taxon>Alveolata</taxon>
        <taxon>Ciliophora</taxon>
        <taxon>Intramacronucleata</taxon>
        <taxon>Oligohymenophorea</taxon>
        <taxon>Peniculida</taxon>
        <taxon>Parameciidae</taxon>
        <taxon>Paramecium</taxon>
    </lineage>
</organism>
<dbReference type="PANTHER" id="PTHR44791:SF1">
    <property type="entry name" value="TELOMERASE PROTEIN COMPONENT 1"/>
    <property type="match status" value="1"/>
</dbReference>
<protein>
    <recommendedName>
        <fullName evidence="1">TROVE domain-containing protein</fullName>
    </recommendedName>
</protein>
<evidence type="ECO:0000313" key="3">
    <source>
        <dbReference type="Proteomes" id="UP000688137"/>
    </source>
</evidence>
<dbReference type="InterPro" id="IPR052652">
    <property type="entry name" value="Telomerase_Complex_Comp"/>
</dbReference>
<evidence type="ECO:0000259" key="1">
    <source>
        <dbReference type="PROSITE" id="PS50988"/>
    </source>
</evidence>
<dbReference type="PANTHER" id="PTHR44791">
    <property type="entry name" value="TELOMERASE PROTEIN COMPONENT 1 TEP1"/>
    <property type="match status" value="1"/>
</dbReference>
<dbReference type="Proteomes" id="UP000688137">
    <property type="component" value="Unassembled WGS sequence"/>
</dbReference>
<proteinExistence type="predicted"/>
<dbReference type="GO" id="GO:0070034">
    <property type="term" value="F:telomerase RNA binding"/>
    <property type="evidence" value="ECO:0007669"/>
    <property type="project" value="TreeGrafter"/>
</dbReference>
<sequence length="681" mass="79398">MIPNQLQFFLDPTSCQQRNDPKEYFFSIVASSLLKETKYYETSNESRDKLITTMNIIADIDPEFILQVAYYVRTQMYIRSVSNFILAFSTLHPKTKPFCSTYMCPTILIPGDLIEVCQFVQIISICIKSNNILDEQIDIRKKIYFPKILQKQIRKKLTQFNIYQLGKQCSDCNRKKNIKKYYEILNPDIKNKRREKRLLLLKQIREQSQQYGKDASQQFEIKAIRKTYQIRQNRRNHMKNPHFDNIQEQQTVFDTNFLNLKDIIQFSHVKEPRSLVMSILGVKYPKTQEEFQKEFKGEEKLQFEPEKAGQRMQIPIPITWDRELSKGLNSKRRIWESLIQKNQIPYLALLRNLRNLLKSGLSHEAHQKVIEKLSNQKQVENSKIFPLQFFTALNEIEKFQIYKVKNQKHKIEKKMQIEVEEEKVPLNEKIKSLYKDAIEKAMILAVNKNLDTISGVTYVFVDVSGSMQSPISGGKKYGSINSCMDCAFVLANLIRIKCESCKIYLFAAPKVTIHPYSRVNFQQDTLLQSIIRCQQRCSQLCGSCEMIGQTINDVLLQQGIKADNIVILSDMMVTRGFQENGITMDQVIKDYLKKVNSEAKFFFMDISGYGQQVSFGDDLKSKNCFLINGMSDNVLKYISYAGKINQLDDIVAYSQELKSRQHVHEVQENIEIAKPEQIQAK</sequence>